<keyword evidence="1" id="KW-0812">Transmembrane</keyword>
<keyword evidence="1" id="KW-1133">Transmembrane helix</keyword>
<keyword evidence="1" id="KW-0472">Membrane</keyword>
<feature type="transmembrane region" description="Helical" evidence="1">
    <location>
        <begin position="15"/>
        <end position="36"/>
    </location>
</feature>
<gene>
    <name evidence="2" type="ORF">STPYR_10193</name>
</gene>
<protein>
    <recommendedName>
        <fullName evidence="3">Transmembrane protein</fullName>
    </recommendedName>
</protein>
<dbReference type="EMBL" id="FLTS01000001">
    <property type="protein sequence ID" value="SBV35263.1"/>
    <property type="molecule type" value="Genomic_DNA"/>
</dbReference>
<proteinExistence type="predicted"/>
<name>A0A1Y5PZ16_9GAMM</name>
<evidence type="ECO:0000313" key="2">
    <source>
        <dbReference type="EMBL" id="SBV35263.1"/>
    </source>
</evidence>
<organism evidence="2">
    <name type="scientific">uncultured Stenotrophomonas sp</name>
    <dbReference type="NCBI Taxonomy" id="165438"/>
    <lineage>
        <taxon>Bacteria</taxon>
        <taxon>Pseudomonadati</taxon>
        <taxon>Pseudomonadota</taxon>
        <taxon>Gammaproteobacteria</taxon>
        <taxon>Lysobacterales</taxon>
        <taxon>Lysobacteraceae</taxon>
        <taxon>Stenotrophomonas</taxon>
        <taxon>environmental samples</taxon>
    </lineage>
</organism>
<sequence>MKATRNWKLKDWLEAGAYAVAILGALAGALVFLGNARSSAIDKNRSTLVRAWTNEGDVLSKETKFIDLVLEDHDGDVIGTIASPRLDEPLDVHADVGWFSTRLTITQLRGRAVAPVATVQVKITGNDNRLSWQALDFQVPDYLPRATTLWPHPLAAQR</sequence>
<evidence type="ECO:0000256" key="1">
    <source>
        <dbReference type="SAM" id="Phobius"/>
    </source>
</evidence>
<evidence type="ECO:0008006" key="3">
    <source>
        <dbReference type="Google" id="ProtNLM"/>
    </source>
</evidence>
<reference evidence="2" key="1">
    <citation type="submission" date="2016-03" db="EMBL/GenBank/DDBJ databases">
        <authorList>
            <person name="Ploux O."/>
        </authorList>
    </citation>
    <scope>NUCLEOTIDE SEQUENCE</scope>
    <source>
        <strain evidence="2">UC10</strain>
    </source>
</reference>
<dbReference type="AlphaFoldDB" id="A0A1Y5PZ16"/>
<accession>A0A1Y5PZ16</accession>